<evidence type="ECO:0000313" key="1">
    <source>
        <dbReference type="EMBL" id="AZS74712.1"/>
    </source>
</evidence>
<organism evidence="1 2">
    <name type="scientific">Streptomyces lydicus</name>
    <dbReference type="NCBI Taxonomy" id="47763"/>
    <lineage>
        <taxon>Bacteria</taxon>
        <taxon>Bacillati</taxon>
        <taxon>Actinomycetota</taxon>
        <taxon>Actinomycetes</taxon>
        <taxon>Kitasatosporales</taxon>
        <taxon>Streptomycetaceae</taxon>
        <taxon>Streptomyces</taxon>
    </lineage>
</organism>
<dbReference type="EMBL" id="CP029042">
    <property type="protein sequence ID" value="AZS74712.1"/>
    <property type="molecule type" value="Genomic_DNA"/>
</dbReference>
<dbReference type="Proteomes" id="UP000275579">
    <property type="component" value="Chromosome"/>
</dbReference>
<evidence type="ECO:0000313" key="2">
    <source>
        <dbReference type="Proteomes" id="UP000275579"/>
    </source>
</evidence>
<gene>
    <name evidence="1" type="ORF">DDE74_30600</name>
</gene>
<name>A0A3Q9KDG5_9ACTN</name>
<accession>A0A3Q9KDG5</accession>
<sequence>MTTACSRPTGRNSRACGRIPGRFPEAAGFRPRYRLLETVAAYCLERLRVAGELTAVCRNHHRHYTELAERAAPLLYGPDQREWRGGWHRRCW</sequence>
<protein>
    <submittedName>
        <fullName evidence="1">Uncharacterized protein</fullName>
    </submittedName>
</protein>
<dbReference type="AlphaFoldDB" id="A0A3Q9KDG5"/>
<reference evidence="1 2" key="1">
    <citation type="submission" date="2018-04" db="EMBL/GenBank/DDBJ databases">
        <title>Complete genome sequences of Streptomyces lydicus strain WYEC and characterization of antagonistic properties of biological control agents.</title>
        <authorList>
            <person name="Mariita R.M."/>
            <person name="Sello J.K."/>
        </authorList>
    </citation>
    <scope>NUCLEOTIDE SEQUENCE [LARGE SCALE GENOMIC DNA]</scope>
    <source>
        <strain evidence="1 2">WYEC 108</strain>
    </source>
</reference>
<proteinExistence type="predicted"/>